<evidence type="ECO:0000313" key="4">
    <source>
        <dbReference type="Proteomes" id="UP001059380"/>
    </source>
</evidence>
<dbReference type="PROSITE" id="PS00059">
    <property type="entry name" value="ADH_ZINC"/>
    <property type="match status" value="1"/>
</dbReference>
<protein>
    <submittedName>
        <fullName evidence="3">NADP-dependent oxidoreductase</fullName>
    </submittedName>
</protein>
<dbReference type="CDD" id="cd05289">
    <property type="entry name" value="MDR_like_2"/>
    <property type="match status" value="1"/>
</dbReference>
<dbReference type="InterPro" id="IPR002328">
    <property type="entry name" value="ADH_Zn_CS"/>
</dbReference>
<dbReference type="RefSeq" id="WP_260792663.1">
    <property type="nucleotide sequence ID" value="NZ_CP093313.1"/>
</dbReference>
<evidence type="ECO:0000313" key="3">
    <source>
        <dbReference type="EMBL" id="UWZ83329.1"/>
    </source>
</evidence>
<dbReference type="InterPro" id="IPR050700">
    <property type="entry name" value="YIM1/Zinc_Alcohol_DH_Fams"/>
</dbReference>
<dbReference type="InterPro" id="IPR020843">
    <property type="entry name" value="ER"/>
</dbReference>
<reference evidence="3" key="1">
    <citation type="submission" date="2021-04" db="EMBL/GenBank/DDBJ databases">
        <title>Phylogenetic analysis of Acidobacteriaceae.</title>
        <authorList>
            <person name="Qiu L."/>
            <person name="Zhang Q."/>
        </authorList>
    </citation>
    <scope>NUCLEOTIDE SEQUENCE</scope>
    <source>
        <strain evidence="3">DSM 25168</strain>
    </source>
</reference>
<dbReference type="AlphaFoldDB" id="A0A9J7BLI8"/>
<dbReference type="InterPro" id="IPR036291">
    <property type="entry name" value="NAD(P)-bd_dom_sf"/>
</dbReference>
<sequence>MPVMRAIEITDTLAPRSATRPVPEPQPGEILIQVSAAAVTPTELQWYPTTHNPDGSARHNAIPGHEFAGTVAKLGQGVTGYKTGDSVFGFNDWFAEGATAEFCIAKSSQIAPKPSSLSEAQAASAPISVLTAWQGLHLRSKLQNGERILIHGASGAVGLYAVQLAKSLGAYVIATSSKANIEFVKQLGADEAIDYRASRFEDAGPVDVVFDSVGGETLDRSWNILKPGGRLVTIAAQSESTTDPRVKDAFFIVEQDRAQLAELAKRFDDGGLRAFVKAEIPLEEADRAYRGTIDGPPGKIVIRP</sequence>
<proteinExistence type="predicted"/>
<dbReference type="InterPro" id="IPR011032">
    <property type="entry name" value="GroES-like_sf"/>
</dbReference>
<dbReference type="Pfam" id="PF13602">
    <property type="entry name" value="ADH_zinc_N_2"/>
    <property type="match status" value="1"/>
</dbReference>
<dbReference type="Pfam" id="PF08240">
    <property type="entry name" value="ADH_N"/>
    <property type="match status" value="1"/>
</dbReference>
<dbReference type="SUPFAM" id="SSF51735">
    <property type="entry name" value="NAD(P)-binding Rossmann-fold domains"/>
    <property type="match status" value="1"/>
</dbReference>
<organism evidence="3 4">
    <name type="scientific">Occallatibacter riparius</name>
    <dbReference type="NCBI Taxonomy" id="1002689"/>
    <lineage>
        <taxon>Bacteria</taxon>
        <taxon>Pseudomonadati</taxon>
        <taxon>Acidobacteriota</taxon>
        <taxon>Terriglobia</taxon>
        <taxon>Terriglobales</taxon>
        <taxon>Acidobacteriaceae</taxon>
        <taxon>Occallatibacter</taxon>
    </lineage>
</organism>
<evidence type="ECO:0000256" key="1">
    <source>
        <dbReference type="ARBA" id="ARBA00023002"/>
    </source>
</evidence>
<dbReference type="Proteomes" id="UP001059380">
    <property type="component" value="Chromosome"/>
</dbReference>
<dbReference type="SUPFAM" id="SSF50129">
    <property type="entry name" value="GroES-like"/>
    <property type="match status" value="1"/>
</dbReference>
<dbReference type="Gene3D" id="3.40.50.720">
    <property type="entry name" value="NAD(P)-binding Rossmann-like Domain"/>
    <property type="match status" value="1"/>
</dbReference>
<dbReference type="KEGG" id="orp:MOP44_22515"/>
<dbReference type="PANTHER" id="PTHR11695">
    <property type="entry name" value="ALCOHOL DEHYDROGENASE RELATED"/>
    <property type="match status" value="1"/>
</dbReference>
<gene>
    <name evidence="3" type="ORF">MOP44_22515</name>
</gene>
<evidence type="ECO:0000259" key="2">
    <source>
        <dbReference type="SMART" id="SM00829"/>
    </source>
</evidence>
<accession>A0A9J7BLI8</accession>
<feature type="domain" description="Enoyl reductase (ER)" evidence="2">
    <location>
        <begin position="8"/>
        <end position="302"/>
    </location>
</feature>
<keyword evidence="4" id="KW-1185">Reference proteome</keyword>
<dbReference type="EMBL" id="CP093313">
    <property type="protein sequence ID" value="UWZ83329.1"/>
    <property type="molecule type" value="Genomic_DNA"/>
</dbReference>
<keyword evidence="1" id="KW-0560">Oxidoreductase</keyword>
<dbReference type="InterPro" id="IPR013154">
    <property type="entry name" value="ADH-like_N"/>
</dbReference>
<dbReference type="GO" id="GO:0008270">
    <property type="term" value="F:zinc ion binding"/>
    <property type="evidence" value="ECO:0007669"/>
    <property type="project" value="InterPro"/>
</dbReference>
<dbReference type="SMART" id="SM00829">
    <property type="entry name" value="PKS_ER"/>
    <property type="match status" value="1"/>
</dbReference>
<dbReference type="GO" id="GO:0016616">
    <property type="term" value="F:oxidoreductase activity, acting on the CH-OH group of donors, NAD or NADP as acceptor"/>
    <property type="evidence" value="ECO:0007669"/>
    <property type="project" value="UniProtKB-ARBA"/>
</dbReference>
<dbReference type="Gene3D" id="3.90.180.10">
    <property type="entry name" value="Medium-chain alcohol dehydrogenases, catalytic domain"/>
    <property type="match status" value="1"/>
</dbReference>
<name>A0A9J7BLI8_9BACT</name>
<dbReference type="PANTHER" id="PTHR11695:SF294">
    <property type="entry name" value="RETICULON-4-INTERACTING PROTEIN 1, MITOCHONDRIAL"/>
    <property type="match status" value="1"/>
</dbReference>